<dbReference type="EMBL" id="CAJVSB020000052">
    <property type="protein sequence ID" value="CAH2040971.1"/>
    <property type="molecule type" value="Genomic_DNA"/>
</dbReference>
<dbReference type="InterPro" id="IPR044800">
    <property type="entry name" value="LEC2-like"/>
</dbReference>
<organism evidence="7 8">
    <name type="scientific">Thlaspi arvense</name>
    <name type="common">Field penny-cress</name>
    <dbReference type="NCBI Taxonomy" id="13288"/>
    <lineage>
        <taxon>Eukaryota</taxon>
        <taxon>Viridiplantae</taxon>
        <taxon>Streptophyta</taxon>
        <taxon>Embryophyta</taxon>
        <taxon>Tracheophyta</taxon>
        <taxon>Spermatophyta</taxon>
        <taxon>Magnoliopsida</taxon>
        <taxon>eudicotyledons</taxon>
        <taxon>Gunneridae</taxon>
        <taxon>Pentapetalae</taxon>
        <taxon>rosids</taxon>
        <taxon>malvids</taxon>
        <taxon>Brassicales</taxon>
        <taxon>Brassicaceae</taxon>
        <taxon>Thlaspideae</taxon>
        <taxon>Thlaspi</taxon>
    </lineage>
</organism>
<dbReference type="InterPro" id="IPR015300">
    <property type="entry name" value="DNA-bd_pseudobarrel_sf"/>
</dbReference>
<dbReference type="GO" id="GO:0003700">
    <property type="term" value="F:DNA-binding transcription factor activity"/>
    <property type="evidence" value="ECO:0007669"/>
    <property type="project" value="InterPro"/>
</dbReference>
<evidence type="ECO:0000256" key="1">
    <source>
        <dbReference type="ARBA" id="ARBA00004123"/>
    </source>
</evidence>
<keyword evidence="2" id="KW-0805">Transcription regulation</keyword>
<keyword evidence="3" id="KW-0238">DNA-binding</keyword>
<keyword evidence="4" id="KW-0804">Transcription</keyword>
<dbReference type="GO" id="GO:0005634">
    <property type="term" value="C:nucleus"/>
    <property type="evidence" value="ECO:0007669"/>
    <property type="project" value="UniProtKB-SubCell"/>
</dbReference>
<name>A0AAU9RJA3_THLAR</name>
<evidence type="ECO:0000256" key="5">
    <source>
        <dbReference type="ARBA" id="ARBA00023242"/>
    </source>
</evidence>
<evidence type="ECO:0000256" key="3">
    <source>
        <dbReference type="ARBA" id="ARBA00023125"/>
    </source>
</evidence>
<feature type="domain" description="TF-B3" evidence="6">
    <location>
        <begin position="7"/>
        <end position="108"/>
    </location>
</feature>
<dbReference type="PANTHER" id="PTHR31140:SF1">
    <property type="entry name" value="AP2_ERF AND B3 DOMAIN-CONTAINING TRANSCRIPTION REPRESSOR RAV2"/>
    <property type="match status" value="1"/>
</dbReference>
<reference evidence="7 8" key="1">
    <citation type="submission" date="2022-03" db="EMBL/GenBank/DDBJ databases">
        <authorList>
            <person name="Nunn A."/>
            <person name="Chopra R."/>
            <person name="Nunn A."/>
            <person name="Contreras Garrido A."/>
        </authorList>
    </citation>
    <scope>NUCLEOTIDE SEQUENCE [LARGE SCALE GENOMIC DNA]</scope>
</reference>
<sequence>MTGREKLFNKVLMQSDIKQYRLVIPKRLATYFQLHLQNRSEAAFLLMGDNEGRAWNFKYSVWRSSHAHVLTGEWSKFVKEKSLKAGDIVCFSCSTGPEKRLFIDWKPQMQSGIAELPPFKTTKKEQTFRLFGINISTSQPNYGCPSPDMK</sequence>
<accession>A0AAU9RJA3</accession>
<dbReference type="SUPFAM" id="SSF101936">
    <property type="entry name" value="DNA-binding pseudobarrel domain"/>
    <property type="match status" value="1"/>
</dbReference>
<dbReference type="Pfam" id="PF02362">
    <property type="entry name" value="B3"/>
    <property type="match status" value="1"/>
</dbReference>
<keyword evidence="8" id="KW-1185">Reference proteome</keyword>
<dbReference type="PROSITE" id="PS50863">
    <property type="entry name" value="B3"/>
    <property type="match status" value="1"/>
</dbReference>
<evidence type="ECO:0000256" key="4">
    <source>
        <dbReference type="ARBA" id="ARBA00023163"/>
    </source>
</evidence>
<dbReference type="InterPro" id="IPR003340">
    <property type="entry name" value="B3_DNA-bd"/>
</dbReference>
<comment type="subcellular location">
    <subcellularLocation>
        <location evidence="1">Nucleus</location>
    </subcellularLocation>
</comment>
<evidence type="ECO:0000313" key="7">
    <source>
        <dbReference type="EMBL" id="CAH2040971.1"/>
    </source>
</evidence>
<dbReference type="AlphaFoldDB" id="A0AAU9RJA3"/>
<protein>
    <recommendedName>
        <fullName evidence="6">TF-B3 domain-containing protein</fullName>
    </recommendedName>
</protein>
<evidence type="ECO:0000313" key="8">
    <source>
        <dbReference type="Proteomes" id="UP000836841"/>
    </source>
</evidence>
<dbReference type="CDD" id="cd10017">
    <property type="entry name" value="B3_DNA"/>
    <property type="match status" value="1"/>
</dbReference>
<dbReference type="Gene3D" id="2.40.330.10">
    <property type="entry name" value="DNA-binding pseudobarrel domain"/>
    <property type="match status" value="1"/>
</dbReference>
<keyword evidence="5" id="KW-0539">Nucleus</keyword>
<dbReference type="Proteomes" id="UP000836841">
    <property type="component" value="Unassembled WGS sequence"/>
</dbReference>
<dbReference type="SMART" id="SM01019">
    <property type="entry name" value="B3"/>
    <property type="match status" value="1"/>
</dbReference>
<comment type="caution">
    <text evidence="7">The sequence shown here is derived from an EMBL/GenBank/DDBJ whole genome shotgun (WGS) entry which is preliminary data.</text>
</comment>
<evidence type="ECO:0000259" key="6">
    <source>
        <dbReference type="PROSITE" id="PS50863"/>
    </source>
</evidence>
<dbReference type="GO" id="GO:0003677">
    <property type="term" value="F:DNA binding"/>
    <property type="evidence" value="ECO:0007669"/>
    <property type="project" value="UniProtKB-KW"/>
</dbReference>
<gene>
    <name evidence="7" type="ORF">TAV2_LOCUS4274</name>
</gene>
<proteinExistence type="predicted"/>
<evidence type="ECO:0000256" key="2">
    <source>
        <dbReference type="ARBA" id="ARBA00023015"/>
    </source>
</evidence>
<dbReference type="PANTHER" id="PTHR31140">
    <property type="entry name" value="B3 DOMAIN-CONTAINING TRANSCRIPTION FACTOR ABI3"/>
    <property type="match status" value="1"/>
</dbReference>